<reference evidence="1" key="1">
    <citation type="submission" date="2022-07" db="EMBL/GenBank/DDBJ databases">
        <title>Genome Sequence of Phlebia brevispora.</title>
        <authorList>
            <person name="Buettner E."/>
        </authorList>
    </citation>
    <scope>NUCLEOTIDE SEQUENCE</scope>
    <source>
        <strain evidence="1">MPL23</strain>
    </source>
</reference>
<name>A0ACC1RPY2_9APHY</name>
<dbReference type="Proteomes" id="UP001148662">
    <property type="component" value="Unassembled WGS sequence"/>
</dbReference>
<organism evidence="1 2">
    <name type="scientific">Phlebia brevispora</name>
    <dbReference type="NCBI Taxonomy" id="194682"/>
    <lineage>
        <taxon>Eukaryota</taxon>
        <taxon>Fungi</taxon>
        <taxon>Dikarya</taxon>
        <taxon>Basidiomycota</taxon>
        <taxon>Agaricomycotina</taxon>
        <taxon>Agaricomycetes</taxon>
        <taxon>Polyporales</taxon>
        <taxon>Meruliaceae</taxon>
        <taxon>Phlebia</taxon>
    </lineage>
</organism>
<protein>
    <submittedName>
        <fullName evidence="1">Uncharacterized protein</fullName>
    </submittedName>
</protein>
<proteinExistence type="predicted"/>
<sequence>MILLLPFTLLSLSWTSFVYAGSVKYGEACSLEHQRLELGTYQFMTDCDSMTFCNSTGQCDWKGCRRDEFPLGYDNTTVPLPPKCDTGSFCPDEEDACQPVLAVGSPCQLNRDDECAGPSNYKELADTSGYGLNVNGSVCLNNVCMWANVTVGLPCVVENTGYIVYSGSSEYVDIVSRGNCHIGLYCDSQSLVCMQQKDIGETCDADKECSTYNCQSSGTCGRSANKPDHVPFWVYIIVGICIFGGMFATLISMCLIHRRHRNIEREKRMQYWREQNAFRQNIMQMQETARHSIMTMSHAGNNSPRSTMYSREGVTSEDSQMPMLNAQSKSSALRYQVSDDGFDGSEESIMIQRVDRKDPNSLVAVFTLVEAKDDYLSHFSAGAGNALDLEPLPNPGFCTLTYSHSASARCTTATGSMSSPTALMASPLEEEDISRARVFHEDTASNSPERLAGRRGKQKQRARDPFSDSTTLSSEGEEDDALESYPPMKDDAGEARRVEELVDFRT</sequence>
<comment type="caution">
    <text evidence="1">The sequence shown here is derived from an EMBL/GenBank/DDBJ whole genome shotgun (WGS) entry which is preliminary data.</text>
</comment>
<dbReference type="EMBL" id="JANHOG010002461">
    <property type="protein sequence ID" value="KAJ3523185.1"/>
    <property type="molecule type" value="Genomic_DNA"/>
</dbReference>
<gene>
    <name evidence="1" type="ORF">NM688_g8768</name>
</gene>
<evidence type="ECO:0000313" key="2">
    <source>
        <dbReference type="Proteomes" id="UP001148662"/>
    </source>
</evidence>
<keyword evidence="2" id="KW-1185">Reference proteome</keyword>
<accession>A0ACC1RPY2</accession>
<evidence type="ECO:0000313" key="1">
    <source>
        <dbReference type="EMBL" id="KAJ3523185.1"/>
    </source>
</evidence>